<dbReference type="AlphaFoldDB" id="A0A843AL45"/>
<dbReference type="Proteomes" id="UP000606900">
    <property type="component" value="Unassembled WGS sequence"/>
</dbReference>
<dbReference type="EMBL" id="JADIIL010000038">
    <property type="protein sequence ID" value="MBF4475927.1"/>
    <property type="molecule type" value="Genomic_DNA"/>
</dbReference>
<name>A0A843AL45_METFO</name>
<dbReference type="GO" id="GO:0006302">
    <property type="term" value="P:double-strand break repair"/>
    <property type="evidence" value="ECO:0007669"/>
    <property type="project" value="TreeGrafter"/>
</dbReference>
<dbReference type="InterPro" id="IPR027417">
    <property type="entry name" value="P-loop_NTPase"/>
</dbReference>
<dbReference type="GO" id="GO:0000731">
    <property type="term" value="P:DNA synthesis involved in DNA repair"/>
    <property type="evidence" value="ECO:0007669"/>
    <property type="project" value="TreeGrafter"/>
</dbReference>
<dbReference type="PANTHER" id="PTHR32182:SF0">
    <property type="entry name" value="DNA REPLICATION AND REPAIR PROTEIN RECF"/>
    <property type="match status" value="1"/>
</dbReference>
<sequence length="800" mass="90548">MRIQELEICNFRGIKELKLEPNGNNFLISGPNGSGKSAIVDAVDFLLTGDVSRMKGPGTKDIKLKEHAPHIKADLKDCWVKAKVEIPEVTEPVEIKRVMDKPRKLVCDDEYLSVLEPIQELASRGQHVLTRREILNYVTSDAGTRAKQIQNLLKIDEVEVTRKKLVKVRSTLRNEFNNVEGNLNTSKAHINATVGVDTFNEDVILNFVNENRGVLGGEALTLLDSASVKDGVKSPALLAEDTINLELLEKDLENLQGADFADEMEVLRVEFKQLYDKISSDKSSPADRLQLTQLGLKLTGDACPLCDTPWDGDELESHLKTKLDHLRETQSDLKRMKQLASELSDQVKNKLSSLVEVLKASSVLKLDRGVHALEVYKEDLERIDTSLDGDDYSGEPIPTFTDMEEVGAKIYQVAVDCYGAPSPEQTAWDKLNRLEENLKYYEENIILYEKAKKARENAEVLYDTFIESRNQVLDALYTEVKDRFVELYRQLHGTDESNFDAVLASEGAGVDLKVQFHGEGKHPPHALHSEGHQDSMGICLYLALAERLTQGYIDLIILDDVMMSVDAPHRRQICHLLADFFKGKQFFITTHDQTWARQLQSEGVIKSKNRVELSNWTIQDGPRINYIGDIWGPIEKDLKRNDVPAAAAKLRRGSEEYFSLVCSALQAPVKFKFSGQYEFGDLLSGAQSTYNKHLKRAKTAARSWENYQELEKLTEIEKYSKKVFGRINIERWAVNPAVHFNEWTDFTTQDFKPVMISFQDLFSLFQCDNCGKILHLTMNGRNPESIKCNCGSVNWNLKAK</sequence>
<organism evidence="2 3">
    <name type="scientific">Methanobacterium formicicum</name>
    <dbReference type="NCBI Taxonomy" id="2162"/>
    <lineage>
        <taxon>Archaea</taxon>
        <taxon>Methanobacteriati</taxon>
        <taxon>Methanobacteriota</taxon>
        <taxon>Methanomada group</taxon>
        <taxon>Methanobacteria</taxon>
        <taxon>Methanobacteriales</taxon>
        <taxon>Methanobacteriaceae</taxon>
        <taxon>Methanobacterium</taxon>
    </lineage>
</organism>
<dbReference type="SUPFAM" id="SSF75712">
    <property type="entry name" value="Rad50 coiled-coil Zn hook"/>
    <property type="match status" value="1"/>
</dbReference>
<dbReference type="InterPro" id="IPR003395">
    <property type="entry name" value="RecF/RecN/SMC_N"/>
</dbReference>
<proteinExistence type="predicted"/>
<evidence type="ECO:0000313" key="3">
    <source>
        <dbReference type="Proteomes" id="UP000606900"/>
    </source>
</evidence>
<dbReference type="PANTHER" id="PTHR32182">
    <property type="entry name" value="DNA REPLICATION AND REPAIR PROTEIN RECF"/>
    <property type="match status" value="1"/>
</dbReference>
<gene>
    <name evidence="2" type="ORF">ISP06_10750</name>
</gene>
<dbReference type="SUPFAM" id="SSF52540">
    <property type="entry name" value="P-loop containing nucleoside triphosphate hydrolases"/>
    <property type="match status" value="1"/>
</dbReference>
<dbReference type="Pfam" id="PF02463">
    <property type="entry name" value="SMC_N"/>
    <property type="match status" value="1"/>
</dbReference>
<dbReference type="Gene3D" id="3.40.50.300">
    <property type="entry name" value="P-loop containing nucleotide triphosphate hydrolases"/>
    <property type="match status" value="2"/>
</dbReference>
<protein>
    <submittedName>
        <fullName evidence="2">AAA family ATPase</fullName>
    </submittedName>
</protein>
<feature type="domain" description="RecF/RecN/SMC N-terminal" evidence="1">
    <location>
        <begin position="3"/>
        <end position="600"/>
    </location>
</feature>
<evidence type="ECO:0000313" key="2">
    <source>
        <dbReference type="EMBL" id="MBF4475927.1"/>
    </source>
</evidence>
<dbReference type="RefSeq" id="WP_276699998.1">
    <property type="nucleotide sequence ID" value="NZ_JADIIL010000038.1"/>
</dbReference>
<accession>A0A843AL45</accession>
<evidence type="ECO:0000259" key="1">
    <source>
        <dbReference type="Pfam" id="PF02463"/>
    </source>
</evidence>
<comment type="caution">
    <text evidence="2">The sequence shown here is derived from an EMBL/GenBank/DDBJ whole genome shotgun (WGS) entry which is preliminary data.</text>
</comment>
<reference evidence="2" key="1">
    <citation type="submission" date="2020-10" db="EMBL/GenBank/DDBJ databases">
        <title>Dehalococcoides mccartyi of a TCE/Cr reducing biochatode.</title>
        <authorList>
            <person name="Matturro B."/>
        </authorList>
    </citation>
    <scope>NUCLEOTIDE SEQUENCE</scope>
    <source>
        <strain evidence="2">Bin2</strain>
    </source>
</reference>